<protein>
    <submittedName>
        <fullName evidence="3">Uncharacterized protein</fullName>
    </submittedName>
</protein>
<dbReference type="EMBL" id="PYIX02000039">
    <property type="protein sequence ID" value="RFC82225.1"/>
    <property type="molecule type" value="Genomic_DNA"/>
</dbReference>
<keyword evidence="1" id="KW-0732">Signal</keyword>
<proteinExistence type="predicted"/>
<reference evidence="5" key="3">
    <citation type="journal article" date="2019" name="Int. J. Syst. Evol. Microbiol.">
        <title>The Global Catalogue of Microorganisms (GCM) 10K type strain sequencing project: providing services to taxonomists for standard genome sequencing and annotation.</title>
        <authorList>
            <consortium name="The Broad Institute Genomics Platform"/>
            <consortium name="The Broad Institute Genome Sequencing Center for Infectious Disease"/>
            <person name="Wu L."/>
            <person name="Ma J."/>
        </authorList>
    </citation>
    <scope>NUCLEOTIDE SEQUENCE [LARGE SCALE GENOMIC DNA]</scope>
    <source>
        <strain evidence="5">KCTC 62575</strain>
    </source>
</reference>
<evidence type="ECO:0000313" key="5">
    <source>
        <dbReference type="Proteomes" id="UP001595455"/>
    </source>
</evidence>
<organism evidence="3 4">
    <name type="scientific">Acinetobacter sichuanensis</name>
    <dbReference type="NCBI Taxonomy" id="2136183"/>
    <lineage>
        <taxon>Bacteria</taxon>
        <taxon>Pseudomonadati</taxon>
        <taxon>Pseudomonadota</taxon>
        <taxon>Gammaproteobacteria</taxon>
        <taxon>Moraxellales</taxon>
        <taxon>Moraxellaceae</taxon>
        <taxon>Acinetobacter</taxon>
    </lineage>
</organism>
<reference evidence="2" key="1">
    <citation type="journal article" date="2014" name="Int. J. Syst. Evol. Microbiol.">
        <title>Complete genome of a new Firmicutes species belonging to the dominant human colonic microbiota ('Ruminococcus bicirculans') reveals two chromosomes and a selective capacity to utilize plant glucans.</title>
        <authorList>
            <consortium name="NISC Comparative Sequencing Program"/>
            <person name="Wegmann U."/>
            <person name="Louis P."/>
            <person name="Goesmann A."/>
            <person name="Henrissat B."/>
            <person name="Duncan S.H."/>
            <person name="Flint H.J."/>
        </authorList>
    </citation>
    <scope>NUCLEOTIDE SEQUENCE</scope>
    <source>
        <strain evidence="2">KCTC 62575</strain>
    </source>
</reference>
<evidence type="ECO:0000313" key="4">
    <source>
        <dbReference type="Proteomes" id="UP000240957"/>
    </source>
</evidence>
<feature type="signal peptide" evidence="1">
    <location>
        <begin position="1"/>
        <end position="24"/>
    </location>
</feature>
<gene>
    <name evidence="2" type="ORF">ACFODO_12570</name>
    <name evidence="3" type="ORF">C9E89_017540</name>
</gene>
<accession>A0A371YL83</accession>
<sequence length="210" mass="24079">MTFNSYFKILLFSTTALLSMLSYANDDEADLKDKILGSAGKIKIKQERCNRDNGECDFVLYDAKNKKQTLLKQWNKTAVVYQFTPNLMGFMIGATGTDHNLMVVNDQNQQKNFGSFLAINQNKTCIVTYESNVKNMPDSLVFYSVPDFRVRQVINQKVPQFNQFSYPMDQGFEDDGSYAFGYIAKFDGEMDMQSVVIQNPCQSNYRIIMN</sequence>
<name>A0A371YL83_9GAMM</name>
<dbReference type="OrthoDB" id="6686016at2"/>
<dbReference type="Proteomes" id="UP001595455">
    <property type="component" value="Unassembled WGS sequence"/>
</dbReference>
<dbReference type="EMBL" id="JBHRSF010000053">
    <property type="protein sequence ID" value="MFC2996086.1"/>
    <property type="molecule type" value="Genomic_DNA"/>
</dbReference>
<evidence type="ECO:0000256" key="1">
    <source>
        <dbReference type="SAM" id="SignalP"/>
    </source>
</evidence>
<dbReference type="RefSeq" id="WP_107009636.1">
    <property type="nucleotide sequence ID" value="NZ_JBHRSF010000053.1"/>
</dbReference>
<evidence type="ECO:0000313" key="2">
    <source>
        <dbReference type="EMBL" id="MFC2996086.1"/>
    </source>
</evidence>
<comment type="caution">
    <text evidence="3">The sequence shown here is derived from an EMBL/GenBank/DDBJ whole genome shotgun (WGS) entry which is preliminary data.</text>
</comment>
<reference evidence="3 4" key="2">
    <citation type="submission" date="2018-08" db="EMBL/GenBank/DDBJ databases">
        <title>The draft genome of Acinetobacter sichuanensis strain WCHAc060041.</title>
        <authorList>
            <person name="Qin J."/>
            <person name="Feng Y."/>
            <person name="Zong Z."/>
        </authorList>
    </citation>
    <scope>NUCLEOTIDE SEQUENCE [LARGE SCALE GENOMIC DNA]</scope>
    <source>
        <strain evidence="3 4">WCHAc060041</strain>
    </source>
</reference>
<dbReference type="AlphaFoldDB" id="A0A371YL83"/>
<keyword evidence="5" id="KW-1185">Reference proteome</keyword>
<dbReference type="Proteomes" id="UP000240957">
    <property type="component" value="Unassembled WGS sequence"/>
</dbReference>
<feature type="chain" id="PRO_5016597985" evidence="1">
    <location>
        <begin position="25"/>
        <end position="210"/>
    </location>
</feature>
<reference evidence="2" key="4">
    <citation type="submission" date="2024-09" db="EMBL/GenBank/DDBJ databases">
        <authorList>
            <person name="Sun Q."/>
            <person name="Mori K."/>
        </authorList>
    </citation>
    <scope>NUCLEOTIDE SEQUENCE</scope>
    <source>
        <strain evidence="2">KCTC 62575</strain>
    </source>
</reference>
<evidence type="ECO:0000313" key="3">
    <source>
        <dbReference type="EMBL" id="RFC82225.1"/>
    </source>
</evidence>